<dbReference type="Pfam" id="PF12567">
    <property type="entry name" value="CD45"/>
    <property type="match status" value="1"/>
</dbReference>
<dbReference type="GO" id="GO:0009986">
    <property type="term" value="C:cell surface"/>
    <property type="evidence" value="ECO:0007669"/>
    <property type="project" value="UniProtKB-ARBA"/>
</dbReference>
<feature type="compositionally biased region" description="Acidic residues" evidence="22">
    <location>
        <begin position="1029"/>
        <end position="1041"/>
    </location>
</feature>
<dbReference type="GO" id="GO:0050852">
    <property type="term" value="P:T cell receptor signaling pathway"/>
    <property type="evidence" value="ECO:0007669"/>
    <property type="project" value="InterPro"/>
</dbReference>
<dbReference type="InterPro" id="IPR029021">
    <property type="entry name" value="Prot-tyrosine_phosphatase-like"/>
</dbReference>
<dbReference type="GO" id="GO:0004725">
    <property type="term" value="F:protein tyrosine phosphatase activity"/>
    <property type="evidence" value="ECO:0007669"/>
    <property type="project" value="UniProtKB-EC"/>
</dbReference>
<dbReference type="CDD" id="cd14557">
    <property type="entry name" value="R-PTPc-C-1"/>
    <property type="match status" value="1"/>
</dbReference>
<dbReference type="GO" id="GO:0045121">
    <property type="term" value="C:membrane raft"/>
    <property type="evidence" value="ECO:0007669"/>
    <property type="project" value="UniProtKB-SubCell"/>
</dbReference>
<dbReference type="SMART" id="SM00060">
    <property type="entry name" value="FN3"/>
    <property type="match status" value="2"/>
</dbReference>
<name>A0A6P3GIP7_BISBB</name>
<comment type="function">
    <text evidence="17">Protein tyrosine-protein phosphatase required for T-cell activation through the antigen receptor. Acts as a positive regulator of T-cell coactivation upon binding to DPP4. The first PTPase domain has enzymatic activity, while the second one seems to affect the substrate specificity of the first one. Upon T-cell activation, recruits and dephosphorylates SKAP1 and FYN. Dephosphorylates LYN, and thereby modulates LYN activity. Interacts with CLEC10A at antigen presenting cell-T cell contact; CLEC10A on immature dendritic cells recognizes Tn antigen-carrying PTPRC/CD45 receptor on effector T cells and modulates T cell activation threshold to limit autoreactivity.</text>
</comment>
<feature type="compositionally biased region" description="Polar residues" evidence="22">
    <location>
        <begin position="48"/>
        <end position="58"/>
    </location>
</feature>
<evidence type="ECO:0000256" key="13">
    <source>
        <dbReference type="ARBA" id="ARBA00023136"/>
    </source>
</evidence>
<dbReference type="PROSITE" id="PS50055">
    <property type="entry name" value="TYR_PHOSPHATASE_PTP"/>
    <property type="match status" value="2"/>
</dbReference>
<dbReference type="InterPro" id="IPR003595">
    <property type="entry name" value="Tyr_Pase_cat"/>
</dbReference>
<evidence type="ECO:0000259" key="26">
    <source>
        <dbReference type="PROSITE" id="PS50056"/>
    </source>
</evidence>
<dbReference type="GO" id="GO:0005886">
    <property type="term" value="C:plasma membrane"/>
    <property type="evidence" value="ECO:0007669"/>
    <property type="project" value="UniProtKB-SubCell"/>
</dbReference>
<feature type="transmembrane region" description="Helical" evidence="23">
    <location>
        <begin position="608"/>
        <end position="629"/>
    </location>
</feature>
<feature type="region of interest" description="Disordered" evidence="22">
    <location>
        <begin position="28"/>
        <end position="255"/>
    </location>
</feature>
<sequence>MTMYLWLKLLAFGFAFLDIAVFVAGNSTQPSTQEPSTPTSGGPLPARTTASSPANTSKGGKDSSEISPPTSPDSLITKAPPTSWGNNSTAVTGAPGEGTTTALPADPAAPPATSRSPALSSTAASPPLTSNSTTQDNASLPLTSNSTTQDKASPPLTSNSTTQDNASLPLTSNSTTQDKASPPLTSNSTTQDNASLPLTSNSTTQDKASPPLTSNPTTQDNTSDEQTTTPALTTASSVSPATALSTIAPTKPPCENKYGGVSVKYSFNDNKTFTATLDVEEKECEPPGCEKEHPGLPACQTRIINMSHPSCEPPFEYVLEVPPDPNQFQLIDCVTREEADTSLCLQWENKIFVHSERFKDCEETKITYEFKCDGGSPSYNKDTFKVRNLKPRTNYTCSSQVLYNQQLLISQNKTIETDFGEPEAPQNFTCSAKNGTEGKCTWTPPQSYFDRISLCYSIIPGGPNCIPLDKTRNGTDLHHLTPFTNYMVVLQAWVTGKVNRSRNVTNTFQTDPAEPSKVNGLSASRKTENTIAVSCKRPDQLNGPKGLYHLEVKTGNTLVKKDSGSECRFLVEDLQYLTEYNFLVYYNNTKFAGLRESVTASTSYNAKALIIFLVFLIIVTSIALLIVLYKIYDLHKKRSSNLDEQQELVERDDEKQLMNVEPIHADVLLETYKRKMADEGRLFLAEFQSIPRVFSKFSIKDARKSFNQNKNRYVDILPYDYNRVELSDINGDAGSNYINASYIDGFKEPRKYIAAQGPRDETVDDFWRMIWEQKATVIVMVTRCEEGNKNKCAEYWPSMDEGSRVYGDVIVEINEHKRCPDYIIQKLTVGNRKEKASGRAVTHIQFTSWPDHGVPEDPHLLLKLRRRVNAFSNFFSGPIVVHCSAGVGRTGTYIGIDAMLEGLEAENKVDVYGYVVKLRRQRCLMVQVEAQYILIHQALVEYNQFGETEVSLSELHPYLSNMKKRDPPSEPSPLEAEFQRLPSYRSWRTQHIGNQEENKSKNRNSKIIPYDFNRVALKHELETSKESEQDSDESSDDDSDLEEISRYINASFVMSYWKPEVMIAAQGPLKETIGDFWQMVFQRKVRVIVMLTELKSGDKEACAQYWEEGKQAYGDVEVHMKDTNKSSAYTVRAFELRHSKRKDPRTVYQYQFNNWNGEELPAEPKELVLMIQNLKQKLPKKNSAEGNKYHRNVPLLIHCRDGSQQTGIFCALFNLLESADTEEVIDVFQAVKSLRRARPGMVPTFEQYQFLYDVIASTYPAQNGQVKKSKHPEDKVEIDNEVDKAKPDANCTSPPEALEKTSEGDKEAGGTKPTEGAEGPEHAANGPASPVLTQSA</sequence>
<comment type="similarity">
    <text evidence="18">Belongs to the protein-tyrosine phosphatase family. Receptor class 1/6 subfamily.</text>
</comment>
<evidence type="ECO:0000256" key="14">
    <source>
        <dbReference type="ARBA" id="ARBA00023180"/>
    </source>
</evidence>
<evidence type="ECO:0000256" key="11">
    <source>
        <dbReference type="ARBA" id="ARBA00022989"/>
    </source>
</evidence>
<dbReference type="RefSeq" id="XP_010829385.1">
    <property type="nucleotide sequence ID" value="XM_010831083.1"/>
</dbReference>
<evidence type="ECO:0000256" key="23">
    <source>
        <dbReference type="SAM" id="Phobius"/>
    </source>
</evidence>
<keyword evidence="7 24" id="KW-0732">Signal</keyword>
<evidence type="ECO:0000256" key="8">
    <source>
        <dbReference type="ARBA" id="ARBA00022737"/>
    </source>
</evidence>
<dbReference type="FunFam" id="3.90.190.10:FF:000042">
    <property type="entry name" value="receptor-type tyrosine-protein phosphatase C isoform X1"/>
    <property type="match status" value="1"/>
</dbReference>
<dbReference type="InterPro" id="IPR016130">
    <property type="entry name" value="Tyr_Pase_AS"/>
</dbReference>
<dbReference type="FunFam" id="3.90.190.10:FF:000033">
    <property type="entry name" value="receptor-type tyrosine-protein phosphatase C isoform X1"/>
    <property type="match status" value="1"/>
</dbReference>
<reference evidence="29 30" key="1">
    <citation type="submission" date="2025-04" db="UniProtKB">
        <authorList>
            <consortium name="RefSeq"/>
        </authorList>
    </citation>
    <scope>IDENTIFICATION</scope>
    <source>
        <tissue evidence="29 30">Blood</tissue>
    </source>
</reference>
<dbReference type="CDD" id="cd00063">
    <property type="entry name" value="FN3"/>
    <property type="match status" value="2"/>
</dbReference>
<feature type="compositionally biased region" description="Low complexity" evidence="22">
    <location>
        <begin position="28"/>
        <end position="43"/>
    </location>
</feature>
<dbReference type="GO" id="GO:0010468">
    <property type="term" value="P:regulation of gene expression"/>
    <property type="evidence" value="ECO:0007669"/>
    <property type="project" value="UniProtKB-ARBA"/>
</dbReference>
<dbReference type="InterPro" id="IPR050348">
    <property type="entry name" value="Protein-Tyr_Phosphatase"/>
</dbReference>
<evidence type="ECO:0000256" key="15">
    <source>
        <dbReference type="ARBA" id="ARBA00034103"/>
    </source>
</evidence>
<evidence type="ECO:0000256" key="9">
    <source>
        <dbReference type="ARBA" id="ARBA00022801"/>
    </source>
</evidence>
<dbReference type="GO" id="GO:0045202">
    <property type="term" value="C:synapse"/>
    <property type="evidence" value="ECO:0007669"/>
    <property type="project" value="UniProtKB-SubCell"/>
</dbReference>
<dbReference type="OrthoDB" id="5794147at2759"/>
<evidence type="ECO:0000256" key="17">
    <source>
        <dbReference type="ARBA" id="ARBA00058294"/>
    </source>
</evidence>
<keyword evidence="12" id="KW-0770">Synapse</keyword>
<keyword evidence="14" id="KW-0325">Glycoprotein</keyword>
<feature type="domain" description="Tyrosine specific protein phosphatases" evidence="26">
    <location>
        <begin position="862"/>
        <end position="933"/>
    </location>
</feature>
<evidence type="ECO:0000256" key="4">
    <source>
        <dbReference type="ARBA" id="ARBA00022475"/>
    </source>
</evidence>
<keyword evidence="9" id="KW-0378">Hydrolase</keyword>
<dbReference type="InterPro" id="IPR003961">
    <property type="entry name" value="FN3_dom"/>
</dbReference>
<comment type="subcellular location">
    <subcellularLocation>
        <location evidence="1">Cell membrane</location>
        <topology evidence="1">Single-pass type I membrane protein</topology>
    </subcellularLocation>
    <subcellularLocation>
        <location evidence="2">Membrane raft</location>
    </subcellularLocation>
    <subcellularLocation>
        <location evidence="15">Synapse</location>
    </subcellularLocation>
</comment>
<accession>A0A6P3GIP7</accession>
<dbReference type="InterPro" id="IPR016335">
    <property type="entry name" value="Ptprc"/>
</dbReference>
<dbReference type="Proteomes" id="UP000515208">
    <property type="component" value="Unplaced"/>
</dbReference>
<evidence type="ECO:0000256" key="5">
    <source>
        <dbReference type="ARBA" id="ARBA00022553"/>
    </source>
</evidence>
<organism evidence="28 30">
    <name type="scientific">Bison bison bison</name>
    <name type="common">North American plains bison</name>
    <dbReference type="NCBI Taxonomy" id="43346"/>
    <lineage>
        <taxon>Eukaryota</taxon>
        <taxon>Metazoa</taxon>
        <taxon>Chordata</taxon>
        <taxon>Craniata</taxon>
        <taxon>Vertebrata</taxon>
        <taxon>Euteleostomi</taxon>
        <taxon>Mammalia</taxon>
        <taxon>Eutheria</taxon>
        <taxon>Laurasiatheria</taxon>
        <taxon>Artiodactyla</taxon>
        <taxon>Ruminantia</taxon>
        <taxon>Pecora</taxon>
        <taxon>Bovidae</taxon>
        <taxon>Bovinae</taxon>
        <taxon>Bison</taxon>
    </lineage>
</organism>
<dbReference type="InterPro" id="IPR000242">
    <property type="entry name" value="PTP_cat"/>
</dbReference>
<comment type="catalytic activity">
    <reaction evidence="16">
        <text>O-phospho-L-tyrosyl-[protein] + H2O = L-tyrosyl-[protein] + phosphate</text>
        <dbReference type="Rhea" id="RHEA:10684"/>
        <dbReference type="Rhea" id="RHEA-COMP:10136"/>
        <dbReference type="Rhea" id="RHEA-COMP:20101"/>
        <dbReference type="ChEBI" id="CHEBI:15377"/>
        <dbReference type="ChEBI" id="CHEBI:43474"/>
        <dbReference type="ChEBI" id="CHEBI:46858"/>
        <dbReference type="ChEBI" id="CHEBI:61978"/>
        <dbReference type="EC" id="3.1.3.48"/>
    </reaction>
</comment>
<evidence type="ECO:0000313" key="29">
    <source>
        <dbReference type="RefSeq" id="XP_010829385.1"/>
    </source>
</evidence>
<dbReference type="SMART" id="SM00404">
    <property type="entry name" value="PTPc_motif"/>
    <property type="match status" value="2"/>
</dbReference>
<feature type="compositionally biased region" description="Polar residues" evidence="22">
    <location>
        <begin position="65"/>
        <end position="74"/>
    </location>
</feature>
<evidence type="ECO:0000256" key="12">
    <source>
        <dbReference type="ARBA" id="ARBA00023018"/>
    </source>
</evidence>
<dbReference type="PROSITE" id="PS00383">
    <property type="entry name" value="TYR_PHOSPHATASE_1"/>
    <property type="match status" value="1"/>
</dbReference>
<feature type="compositionally biased region" description="Basic and acidic residues" evidence="22">
    <location>
        <begin position="1271"/>
        <end position="1287"/>
    </location>
</feature>
<evidence type="ECO:0000256" key="1">
    <source>
        <dbReference type="ARBA" id="ARBA00004251"/>
    </source>
</evidence>
<dbReference type="CDD" id="cd14558">
    <property type="entry name" value="R-PTP-C-2"/>
    <property type="match status" value="1"/>
</dbReference>
<evidence type="ECO:0000256" key="19">
    <source>
        <dbReference type="ARBA" id="ARBA00073601"/>
    </source>
</evidence>
<keyword evidence="10" id="KW-0904">Protein phosphatase</keyword>
<dbReference type="RefSeq" id="XP_010829386.1">
    <property type="nucleotide sequence ID" value="XM_010831084.1"/>
</dbReference>
<evidence type="ECO:0000256" key="3">
    <source>
        <dbReference type="ARBA" id="ARBA00013064"/>
    </source>
</evidence>
<feature type="domain" description="Tyrosine-protein phosphatase" evidence="25">
    <location>
        <begin position="974"/>
        <end position="1258"/>
    </location>
</feature>
<dbReference type="PROSITE" id="PS50056">
    <property type="entry name" value="TYR_PHOSPHATASE_2"/>
    <property type="match status" value="2"/>
</dbReference>
<feature type="domain" description="Fibronectin type-III" evidence="27">
    <location>
        <begin position="514"/>
        <end position="606"/>
    </location>
</feature>
<feature type="signal peptide" evidence="24">
    <location>
        <begin position="1"/>
        <end position="25"/>
    </location>
</feature>
<evidence type="ECO:0000313" key="28">
    <source>
        <dbReference type="Proteomes" id="UP000515208"/>
    </source>
</evidence>
<dbReference type="FunFam" id="2.60.40.10:FF:001462">
    <property type="entry name" value="Receptor-type tyrosine-protein phosphatase C"/>
    <property type="match status" value="1"/>
</dbReference>
<dbReference type="Gene3D" id="2.60.40.10">
    <property type="entry name" value="Immunoglobulins"/>
    <property type="match status" value="2"/>
</dbReference>
<feature type="region of interest" description="Disordered" evidence="22">
    <location>
        <begin position="1262"/>
        <end position="1336"/>
    </location>
</feature>
<evidence type="ECO:0000256" key="20">
    <source>
        <dbReference type="ARBA" id="ARBA00076417"/>
    </source>
</evidence>
<evidence type="ECO:0000256" key="2">
    <source>
        <dbReference type="ARBA" id="ARBA00004285"/>
    </source>
</evidence>
<dbReference type="PROSITE" id="PS50853">
    <property type="entry name" value="FN3"/>
    <property type="match status" value="2"/>
</dbReference>
<dbReference type="GeneID" id="104981837"/>
<dbReference type="PANTHER" id="PTHR19134">
    <property type="entry name" value="RECEPTOR-TYPE TYROSINE-PROTEIN PHOSPHATASE"/>
    <property type="match status" value="1"/>
</dbReference>
<keyword evidence="5" id="KW-0597">Phosphoprotein</keyword>
<dbReference type="CTD" id="5788"/>
<dbReference type="PRINTS" id="PR00700">
    <property type="entry name" value="PRTYPHPHTASE"/>
</dbReference>
<evidence type="ECO:0000256" key="16">
    <source>
        <dbReference type="ARBA" id="ARBA00051722"/>
    </source>
</evidence>
<evidence type="ECO:0000259" key="25">
    <source>
        <dbReference type="PROSITE" id="PS50055"/>
    </source>
</evidence>
<feature type="domain" description="Tyrosine specific protein phosphatases" evidence="26">
    <location>
        <begin position="1165"/>
        <end position="1249"/>
    </location>
</feature>
<dbReference type="SUPFAM" id="SSF49265">
    <property type="entry name" value="Fibronectin type III"/>
    <property type="match status" value="1"/>
</dbReference>
<keyword evidence="8" id="KW-0677">Repeat</keyword>
<feature type="region of interest" description="Disordered" evidence="22">
    <location>
        <begin position="1022"/>
        <end position="1041"/>
    </location>
</feature>
<keyword evidence="11 23" id="KW-1133">Transmembrane helix</keyword>
<evidence type="ECO:0000256" key="6">
    <source>
        <dbReference type="ARBA" id="ARBA00022692"/>
    </source>
</evidence>
<evidence type="ECO:0000256" key="22">
    <source>
        <dbReference type="SAM" id="MobiDB-lite"/>
    </source>
</evidence>
<feature type="domain" description="Fibronectin type-III" evidence="27">
    <location>
        <begin position="424"/>
        <end position="513"/>
    </location>
</feature>
<dbReference type="InterPro" id="IPR013783">
    <property type="entry name" value="Ig-like_fold"/>
</dbReference>
<dbReference type="SUPFAM" id="SSF52799">
    <property type="entry name" value="(Phosphotyrosine protein) phosphatases II"/>
    <property type="match status" value="2"/>
</dbReference>
<proteinExistence type="inferred from homology"/>
<keyword evidence="6 23" id="KW-0812">Transmembrane</keyword>
<dbReference type="Pfam" id="PF12453">
    <property type="entry name" value="PTP_N"/>
    <property type="match status" value="1"/>
</dbReference>
<evidence type="ECO:0000256" key="10">
    <source>
        <dbReference type="ARBA" id="ARBA00022912"/>
    </source>
</evidence>
<evidence type="ECO:0000256" key="21">
    <source>
        <dbReference type="ARBA" id="ARBA00078812"/>
    </source>
</evidence>
<feature type="compositionally biased region" description="Low complexity" evidence="22">
    <location>
        <begin position="99"/>
        <end position="134"/>
    </location>
</feature>
<feature type="compositionally biased region" description="Polar residues" evidence="22">
    <location>
        <begin position="135"/>
        <end position="248"/>
    </location>
</feature>
<dbReference type="SMART" id="SM00194">
    <property type="entry name" value="PTPc"/>
    <property type="match status" value="2"/>
</dbReference>
<keyword evidence="13 23" id="KW-0472">Membrane</keyword>
<feature type="compositionally biased region" description="Basic and acidic residues" evidence="22">
    <location>
        <begin position="1297"/>
        <end position="1309"/>
    </location>
</feature>
<gene>
    <name evidence="29 30" type="primary">PTPRC</name>
</gene>
<dbReference type="InterPro" id="IPR036116">
    <property type="entry name" value="FN3_sf"/>
</dbReference>
<dbReference type="Gene3D" id="3.90.190.10">
    <property type="entry name" value="Protein tyrosine phosphatase superfamily"/>
    <property type="match status" value="2"/>
</dbReference>
<evidence type="ECO:0000313" key="30">
    <source>
        <dbReference type="RefSeq" id="XP_010829386.1"/>
    </source>
</evidence>
<dbReference type="InterPro" id="IPR000387">
    <property type="entry name" value="Tyr_Pase_dom"/>
</dbReference>
<protein>
    <recommendedName>
        <fullName evidence="19">Receptor-type tyrosine-protein phosphatase C</fullName>
        <ecNumber evidence="3">3.1.3.48</ecNumber>
    </recommendedName>
    <alternativeName>
        <fullName evidence="21">Leukocyte common antigen</fullName>
    </alternativeName>
    <alternativeName>
        <fullName evidence="20">T200</fullName>
    </alternativeName>
</protein>
<dbReference type="Pfam" id="PF00102">
    <property type="entry name" value="Y_phosphatase"/>
    <property type="match status" value="2"/>
</dbReference>
<dbReference type="FunFam" id="2.60.40.10:FF:003346">
    <property type="entry name" value="Receptor-type tyrosine-protein phosphatase C"/>
    <property type="match status" value="1"/>
</dbReference>
<feature type="chain" id="PRO_5044646109" description="Receptor-type tyrosine-protein phosphatase C" evidence="24">
    <location>
        <begin position="26"/>
        <end position="1336"/>
    </location>
</feature>
<evidence type="ECO:0000256" key="24">
    <source>
        <dbReference type="SAM" id="SignalP"/>
    </source>
</evidence>
<keyword evidence="29 30" id="KW-0675">Receptor</keyword>
<evidence type="ECO:0000259" key="27">
    <source>
        <dbReference type="PROSITE" id="PS50853"/>
    </source>
</evidence>
<dbReference type="KEGG" id="bbis:104981837"/>
<dbReference type="GO" id="GO:0098552">
    <property type="term" value="C:side of membrane"/>
    <property type="evidence" value="ECO:0007669"/>
    <property type="project" value="UniProtKB-ARBA"/>
</dbReference>
<evidence type="ECO:0000256" key="7">
    <source>
        <dbReference type="ARBA" id="ARBA00022729"/>
    </source>
</evidence>
<evidence type="ECO:0000256" key="18">
    <source>
        <dbReference type="ARBA" id="ARBA00061377"/>
    </source>
</evidence>
<keyword evidence="28" id="KW-1185">Reference proteome</keyword>
<dbReference type="EC" id="3.1.3.48" evidence="3"/>
<feature type="domain" description="Tyrosine-protein phosphatase" evidence="25">
    <location>
        <begin position="683"/>
        <end position="942"/>
    </location>
</feature>
<dbReference type="PANTHER" id="PTHR19134:SF539">
    <property type="entry name" value="RECEPTOR-TYPE TYROSINE-PROTEIN PHOSPHATASE C"/>
    <property type="match status" value="1"/>
</dbReference>
<keyword evidence="4" id="KW-1003">Cell membrane</keyword>
<dbReference type="InterPro" id="IPR024739">
    <property type="entry name" value="PTP_recept_N"/>
</dbReference>